<evidence type="ECO:0008006" key="10">
    <source>
        <dbReference type="Google" id="ProtNLM"/>
    </source>
</evidence>
<dbReference type="SUPFAM" id="SSF53067">
    <property type="entry name" value="Actin-like ATPase domain"/>
    <property type="match status" value="2"/>
</dbReference>
<keyword evidence="3" id="KW-0963">Cytoplasm</keyword>
<keyword evidence="4" id="KW-0547">Nucleotide-binding</keyword>
<name>A0A9D4ZCR9_ADICA</name>
<evidence type="ECO:0000256" key="1">
    <source>
        <dbReference type="ARBA" id="ARBA00004245"/>
    </source>
</evidence>
<reference evidence="8" key="1">
    <citation type="submission" date="2021-01" db="EMBL/GenBank/DDBJ databases">
        <title>Adiantum capillus-veneris genome.</title>
        <authorList>
            <person name="Fang Y."/>
            <person name="Liao Q."/>
        </authorList>
    </citation>
    <scope>NUCLEOTIDE SEQUENCE</scope>
    <source>
        <strain evidence="8">H3</strain>
        <tissue evidence="8">Leaf</tissue>
    </source>
</reference>
<dbReference type="PRINTS" id="PR00190">
    <property type="entry name" value="ACTIN"/>
</dbReference>
<gene>
    <name evidence="8" type="ORF">GOP47_0015578</name>
</gene>
<protein>
    <recommendedName>
        <fullName evidence="10">Actin</fullName>
    </recommendedName>
</protein>
<dbReference type="FunFam" id="3.30.420.40:FF:000148">
    <property type="entry name" value="Actin, alpha skeletal muscle"/>
    <property type="match status" value="1"/>
</dbReference>
<dbReference type="GO" id="GO:0005856">
    <property type="term" value="C:cytoskeleton"/>
    <property type="evidence" value="ECO:0007669"/>
    <property type="project" value="UniProtKB-SubCell"/>
</dbReference>
<keyword evidence="6" id="KW-0206">Cytoskeleton</keyword>
<dbReference type="Gene3D" id="3.30.420.40">
    <property type="match status" value="2"/>
</dbReference>
<evidence type="ECO:0000256" key="7">
    <source>
        <dbReference type="RuleBase" id="RU000487"/>
    </source>
</evidence>
<evidence type="ECO:0000313" key="9">
    <source>
        <dbReference type="Proteomes" id="UP000886520"/>
    </source>
</evidence>
<evidence type="ECO:0000256" key="2">
    <source>
        <dbReference type="ARBA" id="ARBA00006752"/>
    </source>
</evidence>
<comment type="caution">
    <text evidence="8">The sequence shown here is derived from an EMBL/GenBank/DDBJ whole genome shotgun (WGS) entry which is preliminary data.</text>
</comment>
<proteinExistence type="inferred from homology"/>
<organism evidence="8 9">
    <name type="scientific">Adiantum capillus-veneris</name>
    <name type="common">Maidenhair fern</name>
    <dbReference type="NCBI Taxonomy" id="13818"/>
    <lineage>
        <taxon>Eukaryota</taxon>
        <taxon>Viridiplantae</taxon>
        <taxon>Streptophyta</taxon>
        <taxon>Embryophyta</taxon>
        <taxon>Tracheophyta</taxon>
        <taxon>Polypodiopsida</taxon>
        <taxon>Polypodiidae</taxon>
        <taxon>Polypodiales</taxon>
        <taxon>Pteridineae</taxon>
        <taxon>Pteridaceae</taxon>
        <taxon>Vittarioideae</taxon>
        <taxon>Adiantum</taxon>
    </lineage>
</organism>
<dbReference type="PANTHER" id="PTHR11937">
    <property type="entry name" value="ACTIN"/>
    <property type="match status" value="1"/>
</dbReference>
<evidence type="ECO:0000256" key="6">
    <source>
        <dbReference type="ARBA" id="ARBA00023212"/>
    </source>
</evidence>
<dbReference type="Gene3D" id="2.30.36.70">
    <property type="entry name" value="Actin, Chain A, domain 2"/>
    <property type="match status" value="1"/>
</dbReference>
<accession>A0A9D4ZCR9</accession>
<keyword evidence="5" id="KW-0067">ATP-binding</keyword>
<dbReference type="InterPro" id="IPR043129">
    <property type="entry name" value="ATPase_NBD"/>
</dbReference>
<dbReference type="GO" id="GO:0005524">
    <property type="term" value="F:ATP binding"/>
    <property type="evidence" value="ECO:0007669"/>
    <property type="project" value="UniProtKB-KW"/>
</dbReference>
<evidence type="ECO:0000256" key="5">
    <source>
        <dbReference type="ARBA" id="ARBA00022840"/>
    </source>
</evidence>
<keyword evidence="9" id="KW-1185">Reference proteome</keyword>
<evidence type="ECO:0000256" key="4">
    <source>
        <dbReference type="ARBA" id="ARBA00022741"/>
    </source>
</evidence>
<dbReference type="SMART" id="SM00268">
    <property type="entry name" value="ACTIN"/>
    <property type="match status" value="1"/>
</dbReference>
<dbReference type="Pfam" id="PF00022">
    <property type="entry name" value="Actin"/>
    <property type="match status" value="2"/>
</dbReference>
<dbReference type="PROSITE" id="PS00406">
    <property type="entry name" value="ACTINS_1"/>
    <property type="match status" value="1"/>
</dbReference>
<sequence>MLGVRKKGSQVKASLQDESFLARHGLRSWCRTNDETKAPATRHDGEDGFARDDAPRAVFLSIVGRLRHAGIMVGLGQKDAYVGDEAQSKRGIVTLKYPIYHRIVTNWDDMKQLWHHALFNELIVAPEEHLVLLTEAPLNPKVVFSLYARRRTTGIVLDSGDGVTHAVPIYEGYALLHAIMRLWTWREGT</sequence>
<dbReference type="OrthoDB" id="1629477at2759"/>
<dbReference type="InterPro" id="IPR004000">
    <property type="entry name" value="Actin"/>
</dbReference>
<evidence type="ECO:0000256" key="3">
    <source>
        <dbReference type="ARBA" id="ARBA00022490"/>
    </source>
</evidence>
<evidence type="ECO:0000313" key="8">
    <source>
        <dbReference type="EMBL" id="KAI5069277.1"/>
    </source>
</evidence>
<dbReference type="FunFam" id="2.30.36.70:FF:000001">
    <property type="entry name" value="Actin, alpha skeletal muscle"/>
    <property type="match status" value="1"/>
</dbReference>
<comment type="similarity">
    <text evidence="2 7">Belongs to the actin family.</text>
</comment>
<comment type="subcellular location">
    <subcellularLocation>
        <location evidence="1">Cytoplasm</location>
        <location evidence="1">Cytoskeleton</location>
    </subcellularLocation>
</comment>
<dbReference type="Proteomes" id="UP000886520">
    <property type="component" value="Chromosome 15"/>
</dbReference>
<dbReference type="InterPro" id="IPR004001">
    <property type="entry name" value="Actin_CS"/>
</dbReference>
<dbReference type="AlphaFoldDB" id="A0A9D4ZCR9"/>
<dbReference type="EMBL" id="JABFUD020000015">
    <property type="protein sequence ID" value="KAI5069277.1"/>
    <property type="molecule type" value="Genomic_DNA"/>
</dbReference>